<keyword evidence="2" id="KW-1185">Reference proteome</keyword>
<protein>
    <submittedName>
        <fullName evidence="1">Uncharacterized protein</fullName>
    </submittedName>
</protein>
<reference evidence="2" key="1">
    <citation type="journal article" date="2019" name="Int. J. Syst. Evol. Microbiol.">
        <title>The Global Catalogue of Microorganisms (GCM) 10K type strain sequencing project: providing services to taxonomists for standard genome sequencing and annotation.</title>
        <authorList>
            <consortium name="The Broad Institute Genomics Platform"/>
            <consortium name="The Broad Institute Genome Sequencing Center for Infectious Disease"/>
            <person name="Wu L."/>
            <person name="Ma J."/>
        </authorList>
    </citation>
    <scope>NUCLEOTIDE SEQUENCE [LARGE SCALE GENOMIC DNA]</scope>
    <source>
        <strain evidence="2">JCM 3106</strain>
    </source>
</reference>
<evidence type="ECO:0000313" key="2">
    <source>
        <dbReference type="Proteomes" id="UP001499930"/>
    </source>
</evidence>
<accession>A0ABP6L0G3</accession>
<comment type="caution">
    <text evidence="1">The sequence shown here is derived from an EMBL/GenBank/DDBJ whole genome shotgun (WGS) entry which is preliminary data.</text>
</comment>
<name>A0ABP6L0G3_9ACTN</name>
<dbReference type="Proteomes" id="UP001499930">
    <property type="component" value="Unassembled WGS sequence"/>
</dbReference>
<proteinExistence type="predicted"/>
<evidence type="ECO:0000313" key="1">
    <source>
        <dbReference type="EMBL" id="GAA3026632.1"/>
    </source>
</evidence>
<dbReference type="EMBL" id="BAAAWD010000015">
    <property type="protein sequence ID" value="GAA3026632.1"/>
    <property type="molecule type" value="Genomic_DNA"/>
</dbReference>
<gene>
    <name evidence="1" type="ORF">GCM10017559_60750</name>
</gene>
<organism evidence="1 2">
    <name type="scientific">Streptosporangium longisporum</name>
    <dbReference type="NCBI Taxonomy" id="46187"/>
    <lineage>
        <taxon>Bacteria</taxon>
        <taxon>Bacillati</taxon>
        <taxon>Actinomycetota</taxon>
        <taxon>Actinomycetes</taxon>
        <taxon>Streptosporangiales</taxon>
        <taxon>Streptosporangiaceae</taxon>
        <taxon>Streptosporangium</taxon>
    </lineage>
</organism>
<sequence>MAWSWVVVLPDLSSPAATLPRMNPTAVIETWRRLLDPAKSWVLFAHGTCVILMEPAGDLAQQATSLLREYGPVRAGTPAGDFTTVDLDDASGWAVTGHHPDILTYVDPGELENHDDLTVGLFGRGKRDRDGHDLTVVHIEDRRAS</sequence>